<dbReference type="GO" id="GO:0005789">
    <property type="term" value="C:endoplasmic reticulum membrane"/>
    <property type="evidence" value="ECO:0007669"/>
    <property type="project" value="UniProtKB-SubCell"/>
</dbReference>
<keyword evidence="8 9" id="KW-0408">Iron</keyword>
<keyword evidence="9" id="KW-0503">Monooxygenase</keyword>
<dbReference type="STRING" id="210143.A0A1R3I2G0"/>
<dbReference type="SUPFAM" id="SSF48264">
    <property type="entry name" value="Cytochrome P450"/>
    <property type="match status" value="1"/>
</dbReference>
<dbReference type="GO" id="GO:0004497">
    <property type="term" value="F:monooxygenase activity"/>
    <property type="evidence" value="ECO:0007669"/>
    <property type="project" value="UniProtKB-KW"/>
</dbReference>
<evidence type="ECO:0000256" key="1">
    <source>
        <dbReference type="ARBA" id="ARBA00003292"/>
    </source>
</evidence>
<feature type="transmembrane region" description="Helical" evidence="10">
    <location>
        <begin position="385"/>
        <end position="406"/>
    </location>
</feature>
<comment type="similarity">
    <text evidence="3">Belongs to the derlin family.</text>
</comment>
<evidence type="ECO:0000313" key="12">
    <source>
        <dbReference type="Proteomes" id="UP000188268"/>
    </source>
</evidence>
<comment type="function">
    <text evidence="1">May be involved in the degradation process of specific misfolded endoplasmic reticulum (ER) luminal proteins.</text>
</comment>
<keyword evidence="6 10" id="KW-1133">Transmembrane helix</keyword>
<reference evidence="11 12" key="1">
    <citation type="submission" date="2013-09" db="EMBL/GenBank/DDBJ databases">
        <title>Corchorus capsularis genome sequencing.</title>
        <authorList>
            <person name="Alam M."/>
            <person name="Haque M.S."/>
            <person name="Islam M.S."/>
            <person name="Emdad E.M."/>
            <person name="Islam M.M."/>
            <person name="Ahmed B."/>
            <person name="Halim A."/>
            <person name="Hossen Q.M.M."/>
            <person name="Hossain M.Z."/>
            <person name="Ahmed R."/>
            <person name="Khan M.M."/>
            <person name="Islam R."/>
            <person name="Rashid M.M."/>
            <person name="Khan S.A."/>
            <person name="Rahman M.S."/>
            <person name="Alam M."/>
        </authorList>
    </citation>
    <scope>NUCLEOTIDE SEQUENCE [LARGE SCALE GENOMIC DNA]</scope>
    <source>
        <strain evidence="12">cv. CVL-1</strain>
        <tissue evidence="11">Whole seedling</tissue>
    </source>
</reference>
<keyword evidence="8 9" id="KW-0349">Heme</keyword>
<dbReference type="InterPro" id="IPR001128">
    <property type="entry name" value="Cyt_P450"/>
</dbReference>
<feature type="transmembrane region" description="Helical" evidence="10">
    <location>
        <begin position="308"/>
        <end position="330"/>
    </location>
</feature>
<dbReference type="GO" id="GO:0016705">
    <property type="term" value="F:oxidoreductase activity, acting on paired donors, with incorporation or reduction of molecular oxygen"/>
    <property type="evidence" value="ECO:0007669"/>
    <property type="project" value="InterPro"/>
</dbReference>
<dbReference type="PROSITE" id="PS00086">
    <property type="entry name" value="CYTOCHROME_P450"/>
    <property type="match status" value="1"/>
</dbReference>
<dbReference type="GO" id="GO:0020037">
    <property type="term" value="F:heme binding"/>
    <property type="evidence" value="ECO:0007669"/>
    <property type="project" value="InterPro"/>
</dbReference>
<evidence type="ECO:0000256" key="2">
    <source>
        <dbReference type="ARBA" id="ARBA00004477"/>
    </source>
</evidence>
<dbReference type="Pfam" id="PF04511">
    <property type="entry name" value="DER1"/>
    <property type="match status" value="1"/>
</dbReference>
<keyword evidence="5" id="KW-0256">Endoplasmic reticulum</keyword>
<evidence type="ECO:0000256" key="3">
    <source>
        <dbReference type="ARBA" id="ARBA00008917"/>
    </source>
</evidence>
<dbReference type="InterPro" id="IPR035952">
    <property type="entry name" value="Rhomboid-like_sf"/>
</dbReference>
<dbReference type="PANTHER" id="PTHR11009">
    <property type="entry name" value="DER1-LIKE PROTEIN, DERLIN"/>
    <property type="match status" value="1"/>
</dbReference>
<dbReference type="Gene3D" id="1.10.630.10">
    <property type="entry name" value="Cytochrome P450"/>
    <property type="match status" value="2"/>
</dbReference>
<dbReference type="GO" id="GO:0006950">
    <property type="term" value="P:response to stress"/>
    <property type="evidence" value="ECO:0007669"/>
    <property type="project" value="UniProtKB-ARBA"/>
</dbReference>
<organism evidence="11 12">
    <name type="scientific">Corchorus capsularis</name>
    <name type="common">Jute</name>
    <dbReference type="NCBI Taxonomy" id="210143"/>
    <lineage>
        <taxon>Eukaryota</taxon>
        <taxon>Viridiplantae</taxon>
        <taxon>Streptophyta</taxon>
        <taxon>Embryophyta</taxon>
        <taxon>Tracheophyta</taxon>
        <taxon>Spermatophyta</taxon>
        <taxon>Magnoliopsida</taxon>
        <taxon>eudicotyledons</taxon>
        <taxon>Gunneridae</taxon>
        <taxon>Pentapetalae</taxon>
        <taxon>rosids</taxon>
        <taxon>malvids</taxon>
        <taxon>Malvales</taxon>
        <taxon>Malvaceae</taxon>
        <taxon>Grewioideae</taxon>
        <taxon>Apeibeae</taxon>
        <taxon>Corchorus</taxon>
    </lineage>
</organism>
<comment type="similarity">
    <text evidence="9">Belongs to the cytochrome P450 family.</text>
</comment>
<dbReference type="InterPro" id="IPR036396">
    <property type="entry name" value="Cyt_P450_sf"/>
</dbReference>
<accession>A0A1R3I2G0</accession>
<keyword evidence="9" id="KW-0560">Oxidoreductase</keyword>
<comment type="subcellular location">
    <subcellularLocation>
        <location evidence="2">Endoplasmic reticulum membrane</location>
        <topology evidence="2">Multi-pass membrane protein</topology>
    </subcellularLocation>
</comment>
<protein>
    <submittedName>
        <fullName evidence="11">Cytochrome P450</fullName>
    </submittedName>
</protein>
<evidence type="ECO:0000256" key="6">
    <source>
        <dbReference type="ARBA" id="ARBA00022989"/>
    </source>
</evidence>
<proteinExistence type="inferred from homology"/>
<dbReference type="PRINTS" id="PR00463">
    <property type="entry name" value="EP450I"/>
</dbReference>
<evidence type="ECO:0000256" key="10">
    <source>
        <dbReference type="SAM" id="Phobius"/>
    </source>
</evidence>
<evidence type="ECO:0000256" key="4">
    <source>
        <dbReference type="ARBA" id="ARBA00022692"/>
    </source>
</evidence>
<evidence type="ECO:0000256" key="8">
    <source>
        <dbReference type="PIRSR" id="PIRSR602401-1"/>
    </source>
</evidence>
<gene>
    <name evidence="11" type="ORF">CCACVL1_15436</name>
</gene>
<keyword evidence="7 10" id="KW-0472">Membrane</keyword>
<dbReference type="OrthoDB" id="1716531at2759"/>
<feature type="transmembrane region" description="Helical" evidence="10">
    <location>
        <begin position="463"/>
        <end position="484"/>
    </location>
</feature>
<dbReference type="Proteomes" id="UP000188268">
    <property type="component" value="Unassembled WGS sequence"/>
</dbReference>
<keyword evidence="12" id="KW-1185">Reference proteome</keyword>
<evidence type="ECO:0000256" key="7">
    <source>
        <dbReference type="ARBA" id="ARBA00023136"/>
    </source>
</evidence>
<feature type="binding site" description="axial binding residue" evidence="8">
    <location>
        <position position="270"/>
    </location>
    <ligand>
        <name>heme</name>
        <dbReference type="ChEBI" id="CHEBI:30413"/>
    </ligand>
    <ligandPart>
        <name>Fe</name>
        <dbReference type="ChEBI" id="CHEBI:18248"/>
    </ligandPart>
</feature>
<evidence type="ECO:0000313" key="11">
    <source>
        <dbReference type="EMBL" id="OMO76772.1"/>
    </source>
</evidence>
<keyword evidence="8 9" id="KW-0479">Metal-binding</keyword>
<sequence>MTGLIGDDHKRVRGALVSFLKPEMLKQYVGKMDEEVKRHLEMHWYGNPKVMVMPLMKTLTFNIMSSLIFGLEHGDERRNIVIELLQHMMNGLMALPIYLPFTRFNRGLKASAKVRTLIKDLISERRAALEQRIAVPSKDLITCLISIGANDPSISMSDEEIIHNVIGVMIAGHDTSSVLITFLVRLLATDQSVYANIVQGSFRKVLKDIEYEGYTIPKGWQVIWAACMTHMDEHIFSDPLKFDPTRFEKQANSGAPPYCFVAFGGGARICPGNEFARIETLVTIHYLKRMAQAVEEWYKQMPIITRSYLTAAIVTTIGCSLEIISPYHLYLNPKLVVKQYQFWRLITNFLYFRKMDLDFMFHMFFLARYCKLLEENSFRGRTADFFYMLLFGASVLTGIVLLGGMIPYLSESFARIIFLSNSLTFMMVYVWSKQNPFIHMSFLGLFTFTAAYLPWVLLGFSVLVGASAWVDLLGMIAGHAYYFLEDVYPRMTGRRPLKTPAFIKALFADEAVVVARPANVRFAPPPAEELHQD</sequence>
<dbReference type="Pfam" id="PF00067">
    <property type="entry name" value="p450"/>
    <property type="match status" value="1"/>
</dbReference>
<evidence type="ECO:0000256" key="5">
    <source>
        <dbReference type="ARBA" id="ARBA00022824"/>
    </source>
</evidence>
<comment type="caution">
    <text evidence="11">The sequence shown here is derived from an EMBL/GenBank/DDBJ whole genome shotgun (WGS) entry which is preliminary data.</text>
</comment>
<dbReference type="Gramene" id="OMO76772">
    <property type="protein sequence ID" value="OMO76772"/>
    <property type="gene ID" value="CCACVL1_15436"/>
</dbReference>
<evidence type="ECO:0000256" key="9">
    <source>
        <dbReference type="RuleBase" id="RU000461"/>
    </source>
</evidence>
<comment type="cofactor">
    <cofactor evidence="8">
        <name>heme</name>
        <dbReference type="ChEBI" id="CHEBI:30413"/>
    </cofactor>
</comment>
<dbReference type="GO" id="GO:0005506">
    <property type="term" value="F:iron ion binding"/>
    <property type="evidence" value="ECO:0007669"/>
    <property type="project" value="InterPro"/>
</dbReference>
<dbReference type="SUPFAM" id="SSF144091">
    <property type="entry name" value="Rhomboid-like"/>
    <property type="match status" value="1"/>
</dbReference>
<dbReference type="EMBL" id="AWWV01010849">
    <property type="protein sequence ID" value="OMO76772.1"/>
    <property type="molecule type" value="Genomic_DNA"/>
</dbReference>
<feature type="transmembrane region" description="Helical" evidence="10">
    <location>
        <begin position="437"/>
        <end position="457"/>
    </location>
</feature>
<dbReference type="PRINTS" id="PR00385">
    <property type="entry name" value="P450"/>
</dbReference>
<dbReference type="AlphaFoldDB" id="A0A1R3I2G0"/>
<keyword evidence="4 10" id="KW-0812">Transmembrane</keyword>
<feature type="transmembrane region" description="Helical" evidence="10">
    <location>
        <begin position="412"/>
        <end position="430"/>
    </location>
</feature>
<dbReference type="InterPro" id="IPR007599">
    <property type="entry name" value="DER1"/>
</dbReference>
<dbReference type="InterPro" id="IPR017972">
    <property type="entry name" value="Cyt_P450_CS"/>
</dbReference>
<name>A0A1R3I2G0_COCAP</name>
<dbReference type="InterPro" id="IPR002401">
    <property type="entry name" value="Cyt_P450_E_grp-I"/>
</dbReference>